<dbReference type="AlphaFoldDB" id="A0A143PVZ8"/>
<dbReference type="EMBL" id="CP015136">
    <property type="protein sequence ID" value="AMY12875.1"/>
    <property type="molecule type" value="Genomic_DNA"/>
</dbReference>
<dbReference type="STRING" id="1855912.LuPra_06159"/>
<dbReference type="OrthoDB" id="9795626at2"/>
<evidence type="ECO:0000259" key="2">
    <source>
        <dbReference type="Pfam" id="PF13476"/>
    </source>
</evidence>
<dbReference type="SUPFAM" id="SSF52540">
    <property type="entry name" value="P-loop containing nucleoside triphosphate hydrolases"/>
    <property type="match status" value="1"/>
</dbReference>
<dbReference type="Pfam" id="PF13558">
    <property type="entry name" value="SbcC_Walker_B"/>
    <property type="match status" value="1"/>
</dbReference>
<proteinExistence type="predicted"/>
<dbReference type="PANTHER" id="PTHR32114:SF2">
    <property type="entry name" value="ABC TRANSPORTER ABCH.3"/>
    <property type="match status" value="1"/>
</dbReference>
<name>A0A143PVZ8_LUTPR</name>
<accession>A0A143PVZ8</accession>
<dbReference type="RefSeq" id="WP_110174291.1">
    <property type="nucleotide sequence ID" value="NZ_CP015136.1"/>
</dbReference>
<organism evidence="3 4">
    <name type="scientific">Luteitalea pratensis</name>
    <dbReference type="NCBI Taxonomy" id="1855912"/>
    <lineage>
        <taxon>Bacteria</taxon>
        <taxon>Pseudomonadati</taxon>
        <taxon>Acidobacteriota</taxon>
        <taxon>Vicinamibacteria</taxon>
        <taxon>Vicinamibacterales</taxon>
        <taxon>Vicinamibacteraceae</taxon>
        <taxon>Luteitalea</taxon>
    </lineage>
</organism>
<reference evidence="4" key="2">
    <citation type="submission" date="2016-04" db="EMBL/GenBank/DDBJ databases">
        <title>First Complete Genome Sequence of a Subdivision 6 Acidobacterium.</title>
        <authorList>
            <person name="Huang S."/>
            <person name="Vieira S."/>
            <person name="Bunk B."/>
            <person name="Riedel T."/>
            <person name="Sproeer C."/>
            <person name="Overmann J."/>
        </authorList>
    </citation>
    <scope>NUCLEOTIDE SEQUENCE [LARGE SCALE GENOMIC DNA]</scope>
    <source>
        <strain evidence="4">DSM 100886 HEG_-6_39</strain>
    </source>
</reference>
<dbReference type="Proteomes" id="UP000076079">
    <property type="component" value="Chromosome"/>
</dbReference>
<dbReference type="GO" id="GO:0006302">
    <property type="term" value="P:double-strand break repair"/>
    <property type="evidence" value="ECO:0007669"/>
    <property type="project" value="InterPro"/>
</dbReference>
<dbReference type="PATRIC" id="fig|1813736.3.peg.6468"/>
<dbReference type="GO" id="GO:0016887">
    <property type="term" value="F:ATP hydrolysis activity"/>
    <property type="evidence" value="ECO:0007669"/>
    <property type="project" value="InterPro"/>
</dbReference>
<sequence>MRPLTIEVHGFTCFRDSQPALDLSSHTLFAITGPTGAGKSSVLDAMTFALYGKVPRMGRGSVKDLISHGRDRLCVTMRFSVADRTCIVTRMIRRNGGPGVCQLDEQVGAATRTIASGVREVDEAVEHLVGLDYDAFTQAVVLPQGEFARFLKGAPAQRRQILQDLLRLGVYGRMHKLAGERCRDAKRDVEAAERQLVMHADATPDAIRHAEIELAGASQRHAALVETRDGVREARVQMETRVALARELGVRRQELELVRAADTEQRVRVDTIARARRAREVGAELAQHARDRETHQARVNAHATAQGRLAAAQAAAGEAGVRLDAAQRAFTDAAPLRTRAETLRALEGRLQHLDALAAECRVLARSHDASRNEVTARQTDLRTKSEALTQASEEVARLDRALASPTFDPLELQACERGRDIARELRSAREQGSAVDDLVRRAQANLRSAEEVTRAELAAVTEARAAFARAEAGRDESVRLLTEAQDAHRAMTLRRHLHPGDACPVCAQSVQTVPPIALAPALASLFDAQNEAAEACRTLAARVSQQQERHARADAAAEGARHQLATAEANRSALRDRITASMATLATDLARYLPASRSAMPEHWLLERLDDLQALRTEREARERRRQIAEAVRVDADHLLALAALALAGAEREAQVLADQQTARTAAHDALMTEIRRTTDAADPRAELATLVRQLADAEGALDTARVEATRHDTELAAAIEAEVHASRAMDDAQRALDAITARITTALSAFGFASVDEATAALMAEVDLAALADATDAHDRRRAALEAQVADLAARVGTVAASDAHLAASVSAERQADDAVSANLRRTTQLEVQLEAMRTRALNAVALHMQLSVARQTYEVYSRLATDLKADAFQAWLLRESFERLVIGASTRLMELSGRYTLQWADEEFVVVDHDNAQERRGADTLSGGETFLASLALALELSEQVQRAAGAVRLDSLFIDEGFGTLDAAAQDVVASAIESLQVSGRMVGIITHVRELTDRMPACIVIEKRPDGSRWRQD</sequence>
<gene>
    <name evidence="3" type="primary">sbcC</name>
    <name evidence="3" type="ORF">LuPra_06159</name>
</gene>
<dbReference type="Gene3D" id="3.40.50.300">
    <property type="entry name" value="P-loop containing nucleotide triphosphate hydrolases"/>
    <property type="match status" value="2"/>
</dbReference>
<feature type="domain" description="Rad50/SbcC-type AAA" evidence="2">
    <location>
        <begin position="6"/>
        <end position="166"/>
    </location>
</feature>
<reference evidence="3 4" key="1">
    <citation type="journal article" date="2016" name="Genome Announc.">
        <title>First Complete Genome Sequence of a Subdivision 6 Acidobacterium Strain.</title>
        <authorList>
            <person name="Huang S."/>
            <person name="Vieira S."/>
            <person name="Bunk B."/>
            <person name="Riedel T."/>
            <person name="Sproer C."/>
            <person name="Overmann J."/>
        </authorList>
    </citation>
    <scope>NUCLEOTIDE SEQUENCE [LARGE SCALE GENOMIC DNA]</scope>
    <source>
        <strain evidence="4">DSM 100886 HEG_-6_39</strain>
    </source>
</reference>
<evidence type="ECO:0000313" key="3">
    <source>
        <dbReference type="EMBL" id="AMY12875.1"/>
    </source>
</evidence>
<keyword evidence="1" id="KW-0175">Coiled coil</keyword>
<dbReference type="KEGG" id="abac:LuPra_06159"/>
<evidence type="ECO:0000256" key="1">
    <source>
        <dbReference type="SAM" id="Coils"/>
    </source>
</evidence>
<protein>
    <submittedName>
        <fullName evidence="3">Nuclease SbcCD subunit C</fullName>
    </submittedName>
</protein>
<dbReference type="InterPro" id="IPR027417">
    <property type="entry name" value="P-loop_NTPase"/>
</dbReference>
<keyword evidence="4" id="KW-1185">Reference proteome</keyword>
<dbReference type="InterPro" id="IPR038729">
    <property type="entry name" value="Rad50/SbcC_AAA"/>
</dbReference>
<evidence type="ECO:0000313" key="4">
    <source>
        <dbReference type="Proteomes" id="UP000076079"/>
    </source>
</evidence>
<dbReference type="Pfam" id="PF13476">
    <property type="entry name" value="AAA_23"/>
    <property type="match status" value="1"/>
</dbReference>
<dbReference type="PANTHER" id="PTHR32114">
    <property type="entry name" value="ABC TRANSPORTER ABCH.3"/>
    <property type="match status" value="1"/>
</dbReference>
<feature type="coiled-coil region" evidence="1">
    <location>
        <begin position="175"/>
        <end position="202"/>
    </location>
</feature>